<reference evidence="1" key="1">
    <citation type="submission" date="2022-11" db="EMBL/GenBank/DDBJ databases">
        <title>Minimal conservation of predation-associated metabolite biosynthetic gene clusters underscores biosynthetic potential of Myxococcota including descriptions for ten novel species: Archangium lansinium sp. nov., Myxococcus landrumus sp. nov., Nannocystis bai.</title>
        <authorList>
            <person name="Ahearne A."/>
            <person name="Stevens C."/>
            <person name="Dowd S."/>
        </authorList>
    </citation>
    <scope>NUCLEOTIDE SEQUENCE</scope>
    <source>
        <strain evidence="1">Fl3</strain>
    </source>
</reference>
<gene>
    <name evidence="1" type="ORF">O0S08_47230</name>
</gene>
<keyword evidence="2" id="KW-1185">Reference proteome</keyword>
<dbReference type="RefSeq" id="WP_269036134.1">
    <property type="nucleotide sequence ID" value="NZ_CP114040.1"/>
</dbReference>
<proteinExistence type="predicted"/>
<name>A0ABY7H439_9BACT</name>
<sequence length="43" mass="4807">MRAPVRAEERIFYACRERELPGLFDRVVAAPDVALLVVASCES</sequence>
<accession>A0ABY7H439</accession>
<organism evidence="1 2">
    <name type="scientific">Nannocystis punicea</name>
    <dbReference type="NCBI Taxonomy" id="2995304"/>
    <lineage>
        <taxon>Bacteria</taxon>
        <taxon>Pseudomonadati</taxon>
        <taxon>Myxococcota</taxon>
        <taxon>Polyangia</taxon>
        <taxon>Nannocystales</taxon>
        <taxon>Nannocystaceae</taxon>
        <taxon>Nannocystis</taxon>
    </lineage>
</organism>
<protein>
    <submittedName>
        <fullName evidence="1">Uncharacterized protein</fullName>
    </submittedName>
</protein>
<dbReference type="EMBL" id="CP114040">
    <property type="protein sequence ID" value="WAS93784.1"/>
    <property type="molecule type" value="Genomic_DNA"/>
</dbReference>
<dbReference type="Proteomes" id="UP001164459">
    <property type="component" value="Chromosome"/>
</dbReference>
<evidence type="ECO:0000313" key="2">
    <source>
        <dbReference type="Proteomes" id="UP001164459"/>
    </source>
</evidence>
<evidence type="ECO:0000313" key="1">
    <source>
        <dbReference type="EMBL" id="WAS93784.1"/>
    </source>
</evidence>